<dbReference type="CDD" id="cd07516">
    <property type="entry name" value="HAD_Pase"/>
    <property type="match status" value="1"/>
</dbReference>
<organism evidence="1 2">
    <name type="scientific">Lawsonibacter faecis</name>
    <dbReference type="NCBI Taxonomy" id="2763052"/>
    <lineage>
        <taxon>Bacteria</taxon>
        <taxon>Bacillati</taxon>
        <taxon>Bacillota</taxon>
        <taxon>Clostridia</taxon>
        <taxon>Eubacteriales</taxon>
        <taxon>Oscillospiraceae</taxon>
        <taxon>Lawsonibacter</taxon>
    </lineage>
</organism>
<dbReference type="NCBIfam" id="TIGR01484">
    <property type="entry name" value="HAD-SF-IIB"/>
    <property type="match status" value="1"/>
</dbReference>
<evidence type="ECO:0000313" key="2">
    <source>
        <dbReference type="Proteomes" id="UP000607645"/>
    </source>
</evidence>
<dbReference type="Gene3D" id="3.40.50.1000">
    <property type="entry name" value="HAD superfamily/HAD-like"/>
    <property type="match status" value="1"/>
</dbReference>
<dbReference type="GO" id="GO:0005829">
    <property type="term" value="C:cytosol"/>
    <property type="evidence" value="ECO:0007669"/>
    <property type="project" value="TreeGrafter"/>
</dbReference>
<dbReference type="NCBIfam" id="TIGR00099">
    <property type="entry name" value="Cof-subfamily"/>
    <property type="match status" value="1"/>
</dbReference>
<dbReference type="Pfam" id="PF08282">
    <property type="entry name" value="Hydrolase_3"/>
    <property type="match status" value="1"/>
</dbReference>
<reference evidence="1" key="1">
    <citation type="submission" date="2020-08" db="EMBL/GenBank/DDBJ databases">
        <title>Genome public.</title>
        <authorList>
            <person name="Liu C."/>
            <person name="Sun Q."/>
        </authorList>
    </citation>
    <scope>NUCLEOTIDE SEQUENCE</scope>
    <source>
        <strain evidence="1">NSJ-52</strain>
    </source>
</reference>
<evidence type="ECO:0000313" key="1">
    <source>
        <dbReference type="EMBL" id="MBC5737267.1"/>
    </source>
</evidence>
<dbReference type="GO" id="GO:0016791">
    <property type="term" value="F:phosphatase activity"/>
    <property type="evidence" value="ECO:0007669"/>
    <property type="project" value="TreeGrafter"/>
</dbReference>
<gene>
    <name evidence="1" type="ORF">H8S62_09620</name>
</gene>
<dbReference type="SUPFAM" id="SSF56784">
    <property type="entry name" value="HAD-like"/>
    <property type="match status" value="1"/>
</dbReference>
<dbReference type="InterPro" id="IPR036412">
    <property type="entry name" value="HAD-like_sf"/>
</dbReference>
<dbReference type="SFLD" id="SFLDG01144">
    <property type="entry name" value="C2.B.4:_PGP_Like"/>
    <property type="match status" value="1"/>
</dbReference>
<dbReference type="InterPro" id="IPR023214">
    <property type="entry name" value="HAD_sf"/>
</dbReference>
<dbReference type="AlphaFoldDB" id="A0A8J6M809"/>
<dbReference type="SFLD" id="SFLDS00003">
    <property type="entry name" value="Haloacid_Dehalogenase"/>
    <property type="match status" value="1"/>
</dbReference>
<dbReference type="SFLD" id="SFLDG01140">
    <property type="entry name" value="C2.B:_Phosphomannomutase_and_P"/>
    <property type="match status" value="1"/>
</dbReference>
<dbReference type="GO" id="GO:0000287">
    <property type="term" value="F:magnesium ion binding"/>
    <property type="evidence" value="ECO:0007669"/>
    <property type="project" value="TreeGrafter"/>
</dbReference>
<sequence length="277" mass="29300">MSIKLIALDMDGTLLDNDHATVPPRNVAALRAASERGVKIAIASGRAWCLVEDVAREMGFVDYAVLANGAAIRDVRTGECLYREGMGEEQVRAIVRLLRARDIPFEVYQNGRSYMDGSCGVEKAKAAAVVSPAFAKVLFEHMTYTDDMERTLAGDMAEKFNVFHVEPEEREELLAAIAATGPVACASSTASNLEITSPKADKGAALAVLCGRLGITPEEVMAFGDAENDLGMLSWAGCSFAMANGSKGAKAAAKRITGPNHEAGVAAGVERFALGEA</sequence>
<dbReference type="EMBL" id="JACOPQ010000006">
    <property type="protein sequence ID" value="MBC5737267.1"/>
    <property type="molecule type" value="Genomic_DNA"/>
</dbReference>
<protein>
    <submittedName>
        <fullName evidence="1">HAD family phosphatase</fullName>
    </submittedName>
</protein>
<name>A0A8J6M809_9FIRM</name>
<dbReference type="PROSITE" id="PS01229">
    <property type="entry name" value="COF_2"/>
    <property type="match status" value="1"/>
</dbReference>
<comment type="caution">
    <text evidence="1">The sequence shown here is derived from an EMBL/GenBank/DDBJ whole genome shotgun (WGS) entry which is preliminary data.</text>
</comment>
<dbReference type="InterPro" id="IPR006379">
    <property type="entry name" value="HAD-SF_hydro_IIB"/>
</dbReference>
<dbReference type="Proteomes" id="UP000607645">
    <property type="component" value="Unassembled WGS sequence"/>
</dbReference>
<keyword evidence="2" id="KW-1185">Reference proteome</keyword>
<dbReference type="PANTHER" id="PTHR10000:SF8">
    <property type="entry name" value="HAD SUPERFAMILY HYDROLASE-LIKE, TYPE 3"/>
    <property type="match status" value="1"/>
</dbReference>
<dbReference type="Gene3D" id="3.30.1240.10">
    <property type="match status" value="1"/>
</dbReference>
<proteinExistence type="predicted"/>
<accession>A0A8J6M809</accession>
<dbReference type="InterPro" id="IPR000150">
    <property type="entry name" value="Cof"/>
</dbReference>
<dbReference type="RefSeq" id="WP_155154232.1">
    <property type="nucleotide sequence ID" value="NZ_JACOPQ010000006.1"/>
</dbReference>
<dbReference type="PANTHER" id="PTHR10000">
    <property type="entry name" value="PHOSPHOSERINE PHOSPHATASE"/>
    <property type="match status" value="1"/>
</dbReference>